<dbReference type="EMBL" id="WBKB01000003">
    <property type="protein sequence ID" value="KAB1643606.1"/>
    <property type="molecule type" value="Genomic_DNA"/>
</dbReference>
<keyword evidence="1" id="KW-0812">Transmembrane</keyword>
<dbReference type="AlphaFoldDB" id="A0A7J5BBW0"/>
<dbReference type="RefSeq" id="WP_158052021.1">
    <property type="nucleotide sequence ID" value="NZ_WBKB01000003.1"/>
</dbReference>
<dbReference type="Proteomes" id="UP000433493">
    <property type="component" value="Unassembled WGS sequence"/>
</dbReference>
<dbReference type="OrthoDB" id="5197832at2"/>
<comment type="caution">
    <text evidence="2">The sequence shown here is derived from an EMBL/GenBank/DDBJ whole genome shotgun (WGS) entry which is preliminary data.</text>
</comment>
<accession>A0A7J5BBW0</accession>
<protein>
    <recommendedName>
        <fullName evidence="4">Integral membrane protein</fullName>
    </recommendedName>
</protein>
<gene>
    <name evidence="2" type="ORF">F8O05_06950</name>
</gene>
<keyword evidence="1" id="KW-1133">Transmembrane helix</keyword>
<feature type="transmembrane region" description="Helical" evidence="1">
    <location>
        <begin position="96"/>
        <end position="117"/>
    </location>
</feature>
<evidence type="ECO:0000313" key="3">
    <source>
        <dbReference type="Proteomes" id="UP000433493"/>
    </source>
</evidence>
<proteinExistence type="predicted"/>
<keyword evidence="1" id="KW-0472">Membrane</keyword>
<reference evidence="2 3" key="1">
    <citation type="submission" date="2019-09" db="EMBL/GenBank/DDBJ databases">
        <title>Phylogeny of genus Pseudoclavibacter and closely related genus.</title>
        <authorList>
            <person name="Li Y."/>
        </authorList>
    </citation>
    <scope>NUCLEOTIDE SEQUENCE [LARGE SCALE GENOMIC DNA]</scope>
    <source>
        <strain evidence="2 3">KCTC 13959</strain>
    </source>
</reference>
<feature type="transmembrane region" description="Helical" evidence="1">
    <location>
        <begin position="6"/>
        <end position="26"/>
    </location>
</feature>
<evidence type="ECO:0000256" key="1">
    <source>
        <dbReference type="SAM" id="Phobius"/>
    </source>
</evidence>
<keyword evidence="3" id="KW-1185">Reference proteome</keyword>
<evidence type="ECO:0000313" key="2">
    <source>
        <dbReference type="EMBL" id="KAB1643606.1"/>
    </source>
</evidence>
<feature type="transmembrane region" description="Helical" evidence="1">
    <location>
        <begin position="69"/>
        <end position="89"/>
    </location>
</feature>
<sequence length="126" mass="13712">MIEWFTWIQFGVGILAGLFCLVAAFANRKPSDYTAGAVLIVAILTVVQLVVALLAPLFGNPCRGDGLEFWMYMITAVIIPPAAILWALIERSRWSNAVLGVAALAIAVMVFRMQQIWLAASPFISA</sequence>
<organism evidence="2 3">
    <name type="scientific">Gulosibacter chungangensis</name>
    <dbReference type="NCBI Taxonomy" id="979746"/>
    <lineage>
        <taxon>Bacteria</taxon>
        <taxon>Bacillati</taxon>
        <taxon>Actinomycetota</taxon>
        <taxon>Actinomycetes</taxon>
        <taxon>Micrococcales</taxon>
        <taxon>Microbacteriaceae</taxon>
        <taxon>Gulosibacter</taxon>
    </lineage>
</organism>
<feature type="transmembrane region" description="Helical" evidence="1">
    <location>
        <begin position="33"/>
        <end position="57"/>
    </location>
</feature>
<name>A0A7J5BBW0_9MICO</name>
<evidence type="ECO:0008006" key="4">
    <source>
        <dbReference type="Google" id="ProtNLM"/>
    </source>
</evidence>